<dbReference type="Proteomes" id="UP000077927">
    <property type="component" value="Chromosome 1"/>
</dbReference>
<name>A0AAC9BDS8_9RALS</name>
<reference evidence="1 2" key="1">
    <citation type="submission" date="2015-09" db="EMBL/GenBank/DDBJ databases">
        <authorList>
            <person name="Xu Y."/>
            <person name="Nagy A."/>
            <person name="Liu N.T."/>
            <person name="Nou X."/>
        </authorList>
    </citation>
    <scope>NUCLEOTIDE SEQUENCE [LARGE SCALE GENOMIC DNA]</scope>
    <source>
        <strain evidence="1 2">FC1138</strain>
    </source>
</reference>
<organism evidence="1 2">
    <name type="scientific">Ralstonia insidiosa</name>
    <dbReference type="NCBI Taxonomy" id="190721"/>
    <lineage>
        <taxon>Bacteria</taxon>
        <taxon>Pseudomonadati</taxon>
        <taxon>Pseudomonadota</taxon>
        <taxon>Betaproteobacteria</taxon>
        <taxon>Burkholderiales</taxon>
        <taxon>Burkholderiaceae</taxon>
        <taxon>Ralstonia</taxon>
    </lineage>
</organism>
<gene>
    <name evidence="1" type="ORF">ACS15_0827</name>
</gene>
<accession>A0AAC9BDS8</accession>
<sequence>MEAVQADSTSHYQNLIDYLAPETNSNSAASGHSKLEIKNGAVATPLSGSLQTARSYFAGSQTGYSTPVTQSCQKNFVLLATDGNPTGKTDGSMWALSDQQSTYNSSTGQWTFSNAANDVFSQITALRSTSVKGYTSPFDIQTYVVGMGSTVSNPASVAVLNQMAKLGGRAMLT</sequence>
<dbReference type="EMBL" id="CP012605">
    <property type="protein sequence ID" value="ANH72263.1"/>
    <property type="molecule type" value="Genomic_DNA"/>
</dbReference>
<dbReference type="InterPro" id="IPR036465">
    <property type="entry name" value="vWFA_dom_sf"/>
</dbReference>
<dbReference type="KEGG" id="rin:ACS15_0827"/>
<evidence type="ECO:0000313" key="2">
    <source>
        <dbReference type="Proteomes" id="UP000077927"/>
    </source>
</evidence>
<proteinExistence type="predicted"/>
<dbReference type="SUPFAM" id="SSF53300">
    <property type="entry name" value="vWA-like"/>
    <property type="match status" value="1"/>
</dbReference>
<protein>
    <submittedName>
        <fullName evidence="1">von Willebrand factor type A domain protein</fullName>
    </submittedName>
</protein>
<evidence type="ECO:0000313" key="1">
    <source>
        <dbReference type="EMBL" id="ANH72263.1"/>
    </source>
</evidence>
<dbReference type="Gene3D" id="3.40.50.410">
    <property type="entry name" value="von Willebrand factor, type A domain"/>
    <property type="match status" value="1"/>
</dbReference>
<dbReference type="AlphaFoldDB" id="A0AAC9BDS8"/>